<dbReference type="Pfam" id="PF07963">
    <property type="entry name" value="N_methyl"/>
    <property type="match status" value="1"/>
</dbReference>
<keyword evidence="2" id="KW-1133">Transmembrane helix</keyword>
<organism evidence="3 4">
    <name type="scientific">Acinetobacter entericus</name>
    <dbReference type="NCBI Taxonomy" id="2989714"/>
    <lineage>
        <taxon>Bacteria</taxon>
        <taxon>Pseudomonadati</taxon>
        <taxon>Pseudomonadota</taxon>
        <taxon>Gammaproteobacteria</taxon>
        <taxon>Moraxellales</taxon>
        <taxon>Moraxellaceae</taxon>
        <taxon>Acinetobacter</taxon>
    </lineage>
</organism>
<dbReference type="Proteomes" id="UP001209682">
    <property type="component" value="Unassembled WGS sequence"/>
</dbReference>
<keyword evidence="4" id="KW-1185">Reference proteome</keyword>
<proteinExistence type="predicted"/>
<dbReference type="InterPro" id="IPR031982">
    <property type="entry name" value="PilE-like"/>
</dbReference>
<dbReference type="PANTHER" id="PTHR30093">
    <property type="entry name" value="GENERAL SECRETION PATHWAY PROTEIN G"/>
    <property type="match status" value="1"/>
</dbReference>
<dbReference type="PRINTS" id="PR00813">
    <property type="entry name" value="BCTERIALGSPG"/>
</dbReference>
<dbReference type="Pfam" id="PF16732">
    <property type="entry name" value="ComP_DUS"/>
    <property type="match status" value="1"/>
</dbReference>
<gene>
    <name evidence="3" type="ORF">OKC24_03585</name>
</gene>
<dbReference type="RefSeq" id="WP_265464807.1">
    <property type="nucleotide sequence ID" value="NZ_JAPEQW010000003.1"/>
</dbReference>
<evidence type="ECO:0000313" key="4">
    <source>
        <dbReference type="Proteomes" id="UP001209682"/>
    </source>
</evidence>
<feature type="transmembrane region" description="Helical" evidence="2">
    <location>
        <begin position="6"/>
        <end position="27"/>
    </location>
</feature>
<keyword evidence="1" id="KW-0488">Methylation</keyword>
<sequence length="152" mass="16421">MRGFKGFTLVELLIVVVIIGILAAIALPSYQSYVKRKNRVETQSTMMEIAQKLQSYKLSNGDYGVNNSTSSYAVNPLTNPAIYGQTVSPRSGPALYNLTITASPNASWTMTATPISTGMQKSNGALTLTHSGTQCWFKKDDATGSCLSWADK</sequence>
<name>A0ABT3NG57_9GAMM</name>
<accession>A0ABT3NG57</accession>
<comment type="caution">
    <text evidence="3">The sequence shown here is derived from an EMBL/GenBank/DDBJ whole genome shotgun (WGS) entry which is preliminary data.</text>
</comment>
<dbReference type="EMBL" id="JAPEQW010000003">
    <property type="protein sequence ID" value="MCW8038264.1"/>
    <property type="molecule type" value="Genomic_DNA"/>
</dbReference>
<evidence type="ECO:0000256" key="2">
    <source>
        <dbReference type="SAM" id="Phobius"/>
    </source>
</evidence>
<dbReference type="InterPro" id="IPR000983">
    <property type="entry name" value="Bac_GSPG_pilin"/>
</dbReference>
<dbReference type="NCBIfam" id="TIGR02532">
    <property type="entry name" value="IV_pilin_GFxxxE"/>
    <property type="match status" value="1"/>
</dbReference>
<dbReference type="PANTHER" id="PTHR30093:SF47">
    <property type="entry name" value="TYPE IV PILUS NON-CORE MINOR PILIN PILE"/>
    <property type="match status" value="1"/>
</dbReference>
<dbReference type="PROSITE" id="PS00409">
    <property type="entry name" value="PROKAR_NTER_METHYL"/>
    <property type="match status" value="1"/>
</dbReference>
<keyword evidence="2" id="KW-0472">Membrane</keyword>
<reference evidence="3 4" key="1">
    <citation type="submission" date="2022-11" db="EMBL/GenBank/DDBJ databases">
        <title>Acinetobacter entericus sp. nov., isolated from the gut of the plastic-eating larvae of the Coleoptera insect Zophobas atratus.</title>
        <authorList>
            <person name="Dong X."/>
            <person name="Yang Y."/>
        </authorList>
    </citation>
    <scope>NUCLEOTIDE SEQUENCE [LARGE SCALE GENOMIC DNA]</scope>
    <source>
        <strain evidence="3 4">BIT-DXN8</strain>
    </source>
</reference>
<evidence type="ECO:0000256" key="1">
    <source>
        <dbReference type="ARBA" id="ARBA00022481"/>
    </source>
</evidence>
<keyword evidence="2" id="KW-0812">Transmembrane</keyword>
<dbReference type="InterPro" id="IPR045584">
    <property type="entry name" value="Pilin-like"/>
</dbReference>
<dbReference type="InterPro" id="IPR012902">
    <property type="entry name" value="N_methyl_site"/>
</dbReference>
<protein>
    <submittedName>
        <fullName evidence="3">Prepilin-type N-terminal cleavage/methylation domain-containing protein</fullName>
    </submittedName>
</protein>
<dbReference type="Gene3D" id="3.30.700.10">
    <property type="entry name" value="Glycoprotein, Type 4 Pilin"/>
    <property type="match status" value="1"/>
</dbReference>
<dbReference type="SUPFAM" id="SSF54523">
    <property type="entry name" value="Pili subunits"/>
    <property type="match status" value="1"/>
</dbReference>
<evidence type="ECO:0000313" key="3">
    <source>
        <dbReference type="EMBL" id="MCW8038264.1"/>
    </source>
</evidence>